<dbReference type="GO" id="GO:0003723">
    <property type="term" value="F:RNA binding"/>
    <property type="evidence" value="ECO:0007669"/>
    <property type="project" value="UniProtKB-KW"/>
</dbReference>
<evidence type="ECO:0000259" key="13">
    <source>
        <dbReference type="Pfam" id="PF22421"/>
    </source>
</evidence>
<dbReference type="GO" id="GO:0042803">
    <property type="term" value="F:protein homodimerization activity"/>
    <property type="evidence" value="ECO:0007669"/>
    <property type="project" value="UniProtKB-ARBA"/>
</dbReference>
<dbReference type="PANTHER" id="PTHR11766:SF0">
    <property type="entry name" value="TYROSINE--TRNA LIGASE, MITOCHONDRIAL"/>
    <property type="match status" value="1"/>
</dbReference>
<feature type="binding site" evidence="11">
    <location>
        <position position="179"/>
    </location>
    <ligand>
        <name>L-tyrosine</name>
        <dbReference type="ChEBI" id="CHEBI:58315"/>
    </ligand>
</feature>
<feature type="domain" description="Tyrosine--tRNA ligase SYY-like C-terminal" evidence="13">
    <location>
        <begin position="339"/>
        <end position="421"/>
    </location>
</feature>
<evidence type="ECO:0000256" key="10">
    <source>
        <dbReference type="ARBA" id="ARBA00060965"/>
    </source>
</evidence>
<dbReference type="GO" id="GO:0005829">
    <property type="term" value="C:cytosol"/>
    <property type="evidence" value="ECO:0007669"/>
    <property type="project" value="TreeGrafter"/>
</dbReference>
<organism evidence="14">
    <name type="scientific">uncultured gamma proteobacterium HF0070_08D07</name>
    <dbReference type="NCBI Taxonomy" id="710983"/>
    <lineage>
        <taxon>Bacteria</taxon>
        <taxon>Pseudomonadati</taxon>
        <taxon>Pseudomonadota</taxon>
        <taxon>Gammaproteobacteria</taxon>
        <taxon>environmental samples</taxon>
    </lineage>
</organism>
<keyword evidence="5 11" id="KW-0067">ATP-binding</keyword>
<dbReference type="HAMAP" id="MF_02006">
    <property type="entry name" value="Tyr_tRNA_synth_type1"/>
    <property type="match status" value="1"/>
</dbReference>
<feature type="short sequence motif" description="'KMSKS' region" evidence="11">
    <location>
        <begin position="235"/>
        <end position="239"/>
    </location>
</feature>
<dbReference type="Gene3D" id="3.10.290.10">
    <property type="entry name" value="RNA-binding S4 domain"/>
    <property type="match status" value="1"/>
</dbReference>
<dbReference type="InterPro" id="IPR014729">
    <property type="entry name" value="Rossmann-like_a/b/a_fold"/>
</dbReference>
<keyword evidence="8 11" id="KW-0030">Aminoacyl-tRNA synthetase</keyword>
<evidence type="ECO:0000313" key="14">
    <source>
        <dbReference type="EMBL" id="ADI17174.1"/>
    </source>
</evidence>
<dbReference type="Pfam" id="PF00579">
    <property type="entry name" value="tRNA-synt_1b"/>
    <property type="match status" value="1"/>
</dbReference>
<dbReference type="PANTHER" id="PTHR11766">
    <property type="entry name" value="TYROSYL-TRNA SYNTHETASE"/>
    <property type="match status" value="1"/>
</dbReference>
<dbReference type="AlphaFoldDB" id="E0XRY3"/>
<comment type="subcellular location">
    <subcellularLocation>
        <location evidence="1 11">Cytoplasm</location>
    </subcellularLocation>
</comment>
<dbReference type="FunFam" id="3.40.50.620:FF:000008">
    <property type="entry name" value="Tyrosine--tRNA ligase"/>
    <property type="match status" value="1"/>
</dbReference>
<evidence type="ECO:0000256" key="3">
    <source>
        <dbReference type="ARBA" id="ARBA00022598"/>
    </source>
</evidence>
<evidence type="ECO:0000256" key="9">
    <source>
        <dbReference type="ARBA" id="ARBA00048248"/>
    </source>
</evidence>
<keyword evidence="7 11" id="KW-0648">Protein biosynthesis</keyword>
<dbReference type="FunFam" id="1.10.240.10:FF:000001">
    <property type="entry name" value="Tyrosine--tRNA ligase"/>
    <property type="match status" value="1"/>
</dbReference>
<sequence length="425" mass="47554">MIGQFEGILDELSERGLVAQVSDETGLREHLKKRRVVYCGFDPTADSLHVGSLVPLIALNRFQRAGHKPILLLGGATGLIGDPSFRSDERLLIDSDVVEKRVVSLRKQVEPFLSFTGENSALIVNNLDWSNKVLLIDFLRDIGKYFSINKMIQRDAVKPRLDAEGQGISFTEFTYMILQSMDFLELAVSNECTIQIGGSDQWGNMVSGIDLIRRKLSLESYALTLPLITKADGTKFGKSEAGAVWLERSKTSPYSFYQFWLNTSDADVEKFLKFFTFIPSEEIVETIQRTKEKPEDRIAQRVLADHMTQFVHGEKDRLASRRISSALFSENFDGLEQGDLEQLLQDGLPSRRCKSGEGLLSTMVSSNLAKSNGEARKLIHGRGISVNGSVITDPSISLDFEGALYGQYLLLKKGKKSYVLLCREH</sequence>
<dbReference type="PRINTS" id="PR01040">
    <property type="entry name" value="TRNASYNTHTYR"/>
</dbReference>
<evidence type="ECO:0000256" key="7">
    <source>
        <dbReference type="ARBA" id="ARBA00022917"/>
    </source>
</evidence>
<keyword evidence="6 12" id="KW-0694">RNA-binding</keyword>
<evidence type="ECO:0000256" key="11">
    <source>
        <dbReference type="HAMAP-Rule" id="MF_02006"/>
    </source>
</evidence>
<evidence type="ECO:0000256" key="5">
    <source>
        <dbReference type="ARBA" id="ARBA00022840"/>
    </source>
</evidence>
<keyword evidence="2 11" id="KW-0963">Cytoplasm</keyword>
<evidence type="ECO:0000256" key="8">
    <source>
        <dbReference type="ARBA" id="ARBA00023146"/>
    </source>
</evidence>
<evidence type="ECO:0000256" key="2">
    <source>
        <dbReference type="ARBA" id="ARBA00022490"/>
    </source>
</evidence>
<dbReference type="InterPro" id="IPR002307">
    <property type="entry name" value="Tyr-tRNA-ligase"/>
</dbReference>
<comment type="similarity">
    <text evidence="10 11">Belongs to the class-I aminoacyl-tRNA synthetase family. TyrS type 1 subfamily.</text>
</comment>
<accession>E0XRY3</accession>
<dbReference type="CDD" id="cd00165">
    <property type="entry name" value="S4"/>
    <property type="match status" value="1"/>
</dbReference>
<dbReference type="InterPro" id="IPR002305">
    <property type="entry name" value="aa-tRNA-synth_Ic"/>
</dbReference>
<comment type="function">
    <text evidence="11">Catalyzes the attachment of tyrosine to tRNA(Tyr) in a two-step reaction: tyrosine is first activated by ATP to form Tyr-AMP and then transferred to the acceptor end of tRNA(Tyr).</text>
</comment>
<dbReference type="GO" id="GO:0006437">
    <property type="term" value="P:tyrosyl-tRNA aminoacylation"/>
    <property type="evidence" value="ECO:0007669"/>
    <property type="project" value="UniProtKB-UniRule"/>
</dbReference>
<dbReference type="SUPFAM" id="SSF55174">
    <property type="entry name" value="Alpha-L RNA-binding motif"/>
    <property type="match status" value="1"/>
</dbReference>
<keyword evidence="3 11" id="KW-0436">Ligase</keyword>
<feature type="binding site" evidence="11">
    <location>
        <position position="38"/>
    </location>
    <ligand>
        <name>L-tyrosine</name>
        <dbReference type="ChEBI" id="CHEBI:58315"/>
    </ligand>
</feature>
<dbReference type="Gene3D" id="3.40.50.620">
    <property type="entry name" value="HUPs"/>
    <property type="match status" value="1"/>
</dbReference>
<name>E0XRY3_9GAMM</name>
<comment type="catalytic activity">
    <reaction evidence="9 11">
        <text>tRNA(Tyr) + L-tyrosine + ATP = L-tyrosyl-tRNA(Tyr) + AMP + diphosphate + H(+)</text>
        <dbReference type="Rhea" id="RHEA:10220"/>
        <dbReference type="Rhea" id="RHEA-COMP:9706"/>
        <dbReference type="Rhea" id="RHEA-COMP:9707"/>
        <dbReference type="ChEBI" id="CHEBI:15378"/>
        <dbReference type="ChEBI" id="CHEBI:30616"/>
        <dbReference type="ChEBI" id="CHEBI:33019"/>
        <dbReference type="ChEBI" id="CHEBI:58315"/>
        <dbReference type="ChEBI" id="CHEBI:78442"/>
        <dbReference type="ChEBI" id="CHEBI:78536"/>
        <dbReference type="ChEBI" id="CHEBI:456215"/>
        <dbReference type="EC" id="6.1.1.1"/>
    </reaction>
</comment>
<dbReference type="InterPro" id="IPR024107">
    <property type="entry name" value="Tyr-tRNA-ligase_bac_1"/>
</dbReference>
<evidence type="ECO:0000256" key="4">
    <source>
        <dbReference type="ARBA" id="ARBA00022741"/>
    </source>
</evidence>
<dbReference type="InterPro" id="IPR036986">
    <property type="entry name" value="S4_RNA-bd_sf"/>
</dbReference>
<evidence type="ECO:0000256" key="1">
    <source>
        <dbReference type="ARBA" id="ARBA00004496"/>
    </source>
</evidence>
<dbReference type="SUPFAM" id="SSF52374">
    <property type="entry name" value="Nucleotidylyl transferase"/>
    <property type="match status" value="1"/>
</dbReference>
<dbReference type="Pfam" id="PF22421">
    <property type="entry name" value="SYY_C-terminal"/>
    <property type="match status" value="1"/>
</dbReference>
<evidence type="ECO:0000256" key="6">
    <source>
        <dbReference type="ARBA" id="ARBA00022884"/>
    </source>
</evidence>
<feature type="binding site" evidence="11">
    <location>
        <position position="238"/>
    </location>
    <ligand>
        <name>ATP</name>
        <dbReference type="ChEBI" id="CHEBI:30616"/>
    </ligand>
</feature>
<dbReference type="GO" id="GO:0005524">
    <property type="term" value="F:ATP binding"/>
    <property type="evidence" value="ECO:0007669"/>
    <property type="project" value="UniProtKB-UniRule"/>
</dbReference>
<dbReference type="PROSITE" id="PS50889">
    <property type="entry name" value="S4"/>
    <property type="match status" value="1"/>
</dbReference>
<protein>
    <recommendedName>
        <fullName evidence="11">Tyrosine--tRNA ligase</fullName>
        <ecNumber evidence="11">6.1.1.1</ecNumber>
    </recommendedName>
    <alternativeName>
        <fullName evidence="11">Tyrosyl-tRNA synthetase</fullName>
        <shortName evidence="11">TyrRS</shortName>
    </alternativeName>
</protein>
<dbReference type="NCBIfam" id="TIGR00234">
    <property type="entry name" value="tyrS"/>
    <property type="match status" value="1"/>
</dbReference>
<dbReference type="GO" id="GO:0004831">
    <property type="term" value="F:tyrosine-tRNA ligase activity"/>
    <property type="evidence" value="ECO:0007669"/>
    <property type="project" value="UniProtKB-UniRule"/>
</dbReference>
<dbReference type="CDD" id="cd00805">
    <property type="entry name" value="TyrRS_core"/>
    <property type="match status" value="1"/>
</dbReference>
<feature type="short sequence motif" description="'HIGH' region" evidence="11">
    <location>
        <begin position="43"/>
        <end position="52"/>
    </location>
</feature>
<comment type="subunit">
    <text evidence="11">Homodimer.</text>
</comment>
<feature type="binding site" evidence="11">
    <location>
        <position position="175"/>
    </location>
    <ligand>
        <name>L-tyrosine</name>
        <dbReference type="ChEBI" id="CHEBI:58315"/>
    </ligand>
</feature>
<keyword evidence="4 11" id="KW-0547">Nucleotide-binding</keyword>
<reference evidence="14" key="1">
    <citation type="journal article" date="2011" name="Environ. Microbiol.">
        <title>Time-series analyses of Monterey Bay coastal microbial picoplankton using a 'genome proxy' microarray.</title>
        <authorList>
            <person name="Rich V.I."/>
            <person name="Pham V.D."/>
            <person name="Eppley J."/>
            <person name="Shi Y."/>
            <person name="DeLong E.F."/>
        </authorList>
    </citation>
    <scope>NUCLEOTIDE SEQUENCE</scope>
</reference>
<proteinExistence type="inferred from homology"/>
<dbReference type="InterPro" id="IPR054608">
    <property type="entry name" value="SYY-like_C"/>
</dbReference>
<evidence type="ECO:0000256" key="12">
    <source>
        <dbReference type="PROSITE-ProRule" id="PRU00182"/>
    </source>
</evidence>
<dbReference type="Gene3D" id="1.10.240.10">
    <property type="entry name" value="Tyrosyl-Transfer RNA Synthetase"/>
    <property type="match status" value="1"/>
</dbReference>
<dbReference type="EMBL" id="GU474855">
    <property type="protein sequence ID" value="ADI17174.1"/>
    <property type="molecule type" value="Genomic_DNA"/>
</dbReference>
<gene>
    <name evidence="11" type="primary">tyrS</name>
</gene>
<dbReference type="EC" id="6.1.1.1" evidence="11"/>
<dbReference type="InterPro" id="IPR024088">
    <property type="entry name" value="Tyr-tRNA-ligase_bac-type"/>
</dbReference>